<feature type="region of interest" description="Disordered" evidence="1">
    <location>
        <begin position="218"/>
        <end position="244"/>
    </location>
</feature>
<accession>A0A1H7DXK8</accession>
<organism evidence="2 3">
    <name type="scientific">Micromonospora phaseoli</name>
    <dbReference type="NCBI Taxonomy" id="1144548"/>
    <lineage>
        <taxon>Bacteria</taxon>
        <taxon>Bacillati</taxon>
        <taxon>Actinomycetota</taxon>
        <taxon>Actinomycetes</taxon>
        <taxon>Micromonosporales</taxon>
        <taxon>Micromonosporaceae</taxon>
        <taxon>Micromonospora</taxon>
    </lineage>
</organism>
<sequence>MGWPLLMKLLKVRAILGEELTSDKNRSRQPRPNLQTGWTGHRRVHHDRVVVTNDVRGERFFDPGRSLIAYTDLVYVVCPACGGQAAVVPRPGLPALRYYSELWFRPRRLVCSQCGANRDWVTPQTQSSGGALIGVALGGPKDPFFGRPLWLQTPCCGQLLWAYNASHLDVLQSYVAADVRERVGAASSMLGRLPAWIKKANHRTEVLRSIDRLRGQIRRPAADDRPAASYERPEERVPRPSHES</sequence>
<gene>
    <name evidence="2" type="ORF">SAMN05443287_12022</name>
</gene>
<reference evidence="3" key="1">
    <citation type="submission" date="2016-10" db="EMBL/GenBank/DDBJ databases">
        <authorList>
            <person name="Varghese N."/>
            <person name="Submissions S."/>
        </authorList>
    </citation>
    <scope>NUCLEOTIDE SEQUENCE [LARGE SCALE GENOMIC DNA]</scope>
    <source>
        <strain evidence="3">CGMCC 4.7038</strain>
    </source>
</reference>
<keyword evidence="3" id="KW-1185">Reference proteome</keyword>
<evidence type="ECO:0000256" key="1">
    <source>
        <dbReference type="SAM" id="MobiDB-lite"/>
    </source>
</evidence>
<dbReference type="EMBL" id="FNYV01000020">
    <property type="protein sequence ID" value="SEK06114.1"/>
    <property type="molecule type" value="Genomic_DNA"/>
</dbReference>
<name>A0A1H7DXK8_9ACTN</name>
<dbReference type="AlphaFoldDB" id="A0A1H7DXK8"/>
<proteinExistence type="predicted"/>
<dbReference type="STRING" id="1144548.SAMN05443287_12022"/>
<evidence type="ECO:0000313" key="3">
    <source>
        <dbReference type="Proteomes" id="UP000198707"/>
    </source>
</evidence>
<evidence type="ECO:0000313" key="2">
    <source>
        <dbReference type="EMBL" id="SEK06114.1"/>
    </source>
</evidence>
<protein>
    <submittedName>
        <fullName evidence="2">Uncharacterized protein</fullName>
    </submittedName>
</protein>
<dbReference type="Proteomes" id="UP000198707">
    <property type="component" value="Unassembled WGS sequence"/>
</dbReference>